<evidence type="ECO:0000313" key="2">
    <source>
        <dbReference type="Proteomes" id="UP001221597"/>
    </source>
</evidence>
<dbReference type="Pfam" id="PF13489">
    <property type="entry name" value="Methyltransf_23"/>
    <property type="match status" value="1"/>
</dbReference>
<dbReference type="GO" id="GO:0008168">
    <property type="term" value="F:methyltransferase activity"/>
    <property type="evidence" value="ECO:0007669"/>
    <property type="project" value="UniProtKB-KW"/>
</dbReference>
<protein>
    <submittedName>
        <fullName evidence="1">Methyltransferase domain-containing protein</fullName>
    </submittedName>
</protein>
<dbReference type="RefSeq" id="WP_283077183.1">
    <property type="nucleotide sequence ID" value="NZ_CP121671.1"/>
</dbReference>
<reference evidence="1 2" key="1">
    <citation type="submission" date="2023-04" db="EMBL/GenBank/DDBJ databases">
        <title>Genome sequence of Halobacillus naozhouensis KACC 21980.</title>
        <authorList>
            <person name="Kim S."/>
            <person name="Heo J."/>
            <person name="Kwon S.-W."/>
        </authorList>
    </citation>
    <scope>NUCLEOTIDE SEQUENCE [LARGE SCALE GENOMIC DNA]</scope>
    <source>
        <strain evidence="1 2">KCTC 13234</strain>
    </source>
</reference>
<keyword evidence="1" id="KW-0808">Transferase</keyword>
<accession>A0ABY8J0X9</accession>
<dbReference type="GO" id="GO:0032259">
    <property type="term" value="P:methylation"/>
    <property type="evidence" value="ECO:0007669"/>
    <property type="project" value="UniProtKB-KW"/>
</dbReference>
<dbReference type="Proteomes" id="UP001221597">
    <property type="component" value="Chromosome"/>
</dbReference>
<proteinExistence type="predicted"/>
<evidence type="ECO:0000313" key="1">
    <source>
        <dbReference type="EMBL" id="WFT75214.1"/>
    </source>
</evidence>
<dbReference type="CDD" id="cd02440">
    <property type="entry name" value="AdoMet_MTases"/>
    <property type="match status" value="1"/>
</dbReference>
<keyword evidence="1" id="KW-0489">Methyltransferase</keyword>
<dbReference type="PANTHER" id="PTHR43861">
    <property type="entry name" value="TRANS-ACONITATE 2-METHYLTRANSFERASE-RELATED"/>
    <property type="match status" value="1"/>
</dbReference>
<organism evidence="1 2">
    <name type="scientific">Halobacillus naozhouensis</name>
    <dbReference type="NCBI Taxonomy" id="554880"/>
    <lineage>
        <taxon>Bacteria</taxon>
        <taxon>Bacillati</taxon>
        <taxon>Bacillota</taxon>
        <taxon>Bacilli</taxon>
        <taxon>Bacillales</taxon>
        <taxon>Bacillaceae</taxon>
        <taxon>Halobacillus</taxon>
    </lineage>
</organism>
<sequence length="243" mass="28142">MEYKGPSAYDEEFFFNRFLSRRNRADSPNNTMEHPAFIKLLGEVGQKKILDLGCGDARFGVELLKKGCSSYEGVEGSRNMAEQAAESLNGLKGRVFHSYLEEWNYPSAHYDLIVSRMSFHYIEKLEPIFEQIHQALRDNGRFIFSVQHPVLTSSQASAVQSPRRTNWIVDDYFDGGKRVEPWIEEQVVKYHRTLEDYFKVIKASGFTIEDISECAPKRGQLTNEGEYQRRMRIPLFLIIACHK</sequence>
<keyword evidence="2" id="KW-1185">Reference proteome</keyword>
<dbReference type="InterPro" id="IPR029063">
    <property type="entry name" value="SAM-dependent_MTases_sf"/>
</dbReference>
<name>A0ABY8J0X9_9BACI</name>
<dbReference type="SUPFAM" id="SSF53335">
    <property type="entry name" value="S-adenosyl-L-methionine-dependent methyltransferases"/>
    <property type="match status" value="1"/>
</dbReference>
<dbReference type="Gene3D" id="3.40.50.150">
    <property type="entry name" value="Vaccinia Virus protein VP39"/>
    <property type="match status" value="1"/>
</dbReference>
<dbReference type="EMBL" id="CP121671">
    <property type="protein sequence ID" value="WFT75214.1"/>
    <property type="molecule type" value="Genomic_DNA"/>
</dbReference>
<gene>
    <name evidence="1" type="ORF">P9989_02045</name>
</gene>